<feature type="domain" description="N-acetyltransferase" evidence="1">
    <location>
        <begin position="123"/>
        <end position="254"/>
    </location>
</feature>
<dbReference type="AlphaFoldDB" id="A0A7W7T795"/>
<gene>
    <name evidence="2" type="ORF">F4559_005241</name>
</gene>
<dbReference type="GO" id="GO:0016747">
    <property type="term" value="F:acyltransferase activity, transferring groups other than amino-acyl groups"/>
    <property type="evidence" value="ECO:0007669"/>
    <property type="project" value="InterPro"/>
</dbReference>
<protein>
    <submittedName>
        <fullName evidence="2">Ribosomal protein S18 acetylase RimI-like enzyme</fullName>
    </submittedName>
</protein>
<sequence>MRYPPIASGVLIPRIQAALRASIVDDSVRVGPFLVRFDAGSDHPFLNYAVPDDGADPTSEQVAELVAAFRARSRTPRLEYLRPAPAADAALAAAGFTVDQLLPMMAIDALTAPPTPAGVALALATSDADLFDVATVQNVGFGVDAPATDSDVARQRAVLDAGGFAVVARLGDAVVGAGVATAPHDGLSQVAGIAVPEAFRRRGIASTVCADLTARVFAAGWTPFLETEPDGKVTRLYGPLGFYKIGESAAVTLK</sequence>
<keyword evidence="2" id="KW-0687">Ribonucleoprotein</keyword>
<organism evidence="2 3">
    <name type="scientific">Saccharothrix violaceirubra</name>
    <dbReference type="NCBI Taxonomy" id="413306"/>
    <lineage>
        <taxon>Bacteria</taxon>
        <taxon>Bacillati</taxon>
        <taxon>Actinomycetota</taxon>
        <taxon>Actinomycetes</taxon>
        <taxon>Pseudonocardiales</taxon>
        <taxon>Pseudonocardiaceae</taxon>
        <taxon>Saccharothrix</taxon>
    </lineage>
</organism>
<dbReference type="PROSITE" id="PS51186">
    <property type="entry name" value="GNAT"/>
    <property type="match status" value="1"/>
</dbReference>
<accession>A0A7W7T795</accession>
<evidence type="ECO:0000313" key="3">
    <source>
        <dbReference type="Proteomes" id="UP000542674"/>
    </source>
</evidence>
<keyword evidence="3" id="KW-1185">Reference proteome</keyword>
<name>A0A7W7T795_9PSEU</name>
<reference evidence="2 3" key="1">
    <citation type="submission" date="2020-08" db="EMBL/GenBank/DDBJ databases">
        <title>Sequencing the genomes of 1000 actinobacteria strains.</title>
        <authorList>
            <person name="Klenk H.-P."/>
        </authorList>
    </citation>
    <scope>NUCLEOTIDE SEQUENCE [LARGE SCALE GENOMIC DNA]</scope>
    <source>
        <strain evidence="2 3">DSM 45084</strain>
    </source>
</reference>
<dbReference type="RefSeq" id="WP_184672923.1">
    <property type="nucleotide sequence ID" value="NZ_BAABAI010000016.1"/>
</dbReference>
<dbReference type="InterPro" id="IPR000182">
    <property type="entry name" value="GNAT_dom"/>
</dbReference>
<evidence type="ECO:0000313" key="2">
    <source>
        <dbReference type="EMBL" id="MBB4967882.1"/>
    </source>
</evidence>
<dbReference type="SUPFAM" id="SSF55729">
    <property type="entry name" value="Acyl-CoA N-acyltransferases (Nat)"/>
    <property type="match status" value="1"/>
</dbReference>
<dbReference type="InterPro" id="IPR016181">
    <property type="entry name" value="Acyl_CoA_acyltransferase"/>
</dbReference>
<evidence type="ECO:0000259" key="1">
    <source>
        <dbReference type="PROSITE" id="PS51186"/>
    </source>
</evidence>
<dbReference type="EMBL" id="JACHJS010000001">
    <property type="protein sequence ID" value="MBB4967882.1"/>
    <property type="molecule type" value="Genomic_DNA"/>
</dbReference>
<dbReference type="Proteomes" id="UP000542674">
    <property type="component" value="Unassembled WGS sequence"/>
</dbReference>
<dbReference type="GO" id="GO:0005840">
    <property type="term" value="C:ribosome"/>
    <property type="evidence" value="ECO:0007669"/>
    <property type="project" value="UniProtKB-KW"/>
</dbReference>
<keyword evidence="2" id="KW-0689">Ribosomal protein</keyword>
<dbReference type="Gene3D" id="3.40.630.30">
    <property type="match status" value="1"/>
</dbReference>
<comment type="caution">
    <text evidence="2">The sequence shown here is derived from an EMBL/GenBank/DDBJ whole genome shotgun (WGS) entry which is preliminary data.</text>
</comment>
<dbReference type="Pfam" id="PF00583">
    <property type="entry name" value="Acetyltransf_1"/>
    <property type="match status" value="1"/>
</dbReference>
<proteinExistence type="predicted"/>